<sequence>MSGDPIAEALATIRALFEKYGISKDLENQAKRLVRERFSENDYDTYRDALKLLDAAGAIG</sequence>
<evidence type="ECO:0000313" key="2">
    <source>
        <dbReference type="Proteomes" id="UP000326702"/>
    </source>
</evidence>
<evidence type="ECO:0000313" key="1">
    <source>
        <dbReference type="EMBL" id="QFU97268.1"/>
    </source>
</evidence>
<dbReference type="EMBL" id="CP045529">
    <property type="protein sequence ID" value="QFU97268.1"/>
    <property type="molecule type" value="Genomic_DNA"/>
</dbReference>
<dbReference type="KEGG" id="lxl:KDY119_00762"/>
<protein>
    <submittedName>
        <fullName evidence="1">Uncharacterized protein</fullName>
    </submittedName>
</protein>
<dbReference type="Proteomes" id="UP000326702">
    <property type="component" value="Chromosome"/>
</dbReference>
<dbReference type="RefSeq" id="WP_036953373.1">
    <property type="nucleotide sequence ID" value="NZ_BAABIH010000001.1"/>
</dbReference>
<name>A0A5P9Q763_9MICO</name>
<dbReference type="AlphaFoldDB" id="A0A5P9Q763"/>
<gene>
    <name evidence="1" type="ORF">KDY119_00762</name>
</gene>
<keyword evidence="2" id="KW-1185">Reference proteome</keyword>
<proteinExistence type="predicted"/>
<reference evidence="1 2" key="1">
    <citation type="submission" date="2019-10" db="EMBL/GenBank/DDBJ databases">
        <title>Genome sequence of Luteimicrobium xylanilyticum HY-24.</title>
        <authorList>
            <person name="Kim D.Y."/>
            <person name="Park H.-Y."/>
        </authorList>
    </citation>
    <scope>NUCLEOTIDE SEQUENCE [LARGE SCALE GENOMIC DNA]</scope>
    <source>
        <strain evidence="1 2">HY-24</strain>
    </source>
</reference>
<organism evidence="1 2">
    <name type="scientific">Luteimicrobium xylanilyticum</name>
    <dbReference type="NCBI Taxonomy" id="1133546"/>
    <lineage>
        <taxon>Bacteria</taxon>
        <taxon>Bacillati</taxon>
        <taxon>Actinomycetota</taxon>
        <taxon>Actinomycetes</taxon>
        <taxon>Micrococcales</taxon>
        <taxon>Luteimicrobium</taxon>
    </lineage>
</organism>
<accession>A0A5P9Q763</accession>